<keyword evidence="3" id="KW-1185">Reference proteome</keyword>
<feature type="coiled-coil region" evidence="1">
    <location>
        <begin position="56"/>
        <end position="83"/>
    </location>
</feature>
<gene>
    <name evidence="2" type="ORF">CKSOR_00276</name>
</gene>
<accession>A0A3Q8EY46</accession>
<dbReference type="Pfam" id="PF04380">
    <property type="entry name" value="BMFP"/>
    <property type="match status" value="1"/>
</dbReference>
<proteinExistence type="predicted"/>
<name>A0A3Q8EY46_9PROT</name>
<dbReference type="Proteomes" id="UP000266796">
    <property type="component" value="Chromosome"/>
</dbReference>
<dbReference type="KEGG" id="kso:CKSOR_00276"/>
<protein>
    <recommendedName>
        <fullName evidence="4">Ubiquinone biosynthesis accessory factor UbiK</fullName>
    </recommendedName>
</protein>
<dbReference type="OrthoDB" id="5297354at2"/>
<keyword evidence="1" id="KW-0175">Coiled coil</keyword>
<dbReference type="InterPro" id="IPR007475">
    <property type="entry name" value="UbiK"/>
</dbReference>
<reference evidence="2 3" key="1">
    <citation type="journal article" date="2018" name="Parasitology">
        <title>The reduced genome of Candidatus Kinetoplastibacterium sorsogonicusi, the endosymbiont of Kentomonas sorsogonicus (Trypanosomatidae): loss of the haem-synthesis pathway.</title>
        <authorList>
            <person name="Silva F.M."/>
            <person name="Kostygov A.Y."/>
            <person name="Spodareva V.V."/>
            <person name="Butenko A."/>
            <person name="Tossou R."/>
            <person name="Lukes J."/>
            <person name="Yurchenko V."/>
            <person name="Alves J.M.P."/>
        </authorList>
    </citation>
    <scope>NUCLEOTIDE SEQUENCE [LARGE SCALE GENOMIC DNA]</scope>
    <source>
        <strain evidence="2 3">MF-08</strain>
    </source>
</reference>
<organism evidence="2 3">
    <name type="scientific">Candidatus Kinetoplastidibacterium kentomonadis</name>
    <dbReference type="NCBI Taxonomy" id="1576550"/>
    <lineage>
        <taxon>Bacteria</taxon>
        <taxon>Pseudomonadati</taxon>
        <taxon>Pseudomonadota</taxon>
        <taxon>Betaproteobacteria</taxon>
        <taxon>Candidatus Kinetoplastidibacterium</taxon>
    </lineage>
</organism>
<sequence length="84" mass="9818">MIHNPFLNNILEKFNNLVNNSDLVSIKNNLHNIGLESLKKLDLVTKDEFELQTEILENLINKVHDLSLQLKQLEEKIIKLENNQ</sequence>
<evidence type="ECO:0000313" key="3">
    <source>
        <dbReference type="Proteomes" id="UP000266796"/>
    </source>
</evidence>
<evidence type="ECO:0000256" key="1">
    <source>
        <dbReference type="SAM" id="Coils"/>
    </source>
</evidence>
<dbReference type="AlphaFoldDB" id="A0A3Q8EY46"/>
<evidence type="ECO:0000313" key="2">
    <source>
        <dbReference type="EMBL" id="AWD32397.1"/>
    </source>
</evidence>
<dbReference type="EMBL" id="CP025628">
    <property type="protein sequence ID" value="AWD32397.1"/>
    <property type="molecule type" value="Genomic_DNA"/>
</dbReference>
<evidence type="ECO:0008006" key="4">
    <source>
        <dbReference type="Google" id="ProtNLM"/>
    </source>
</evidence>
<dbReference type="RefSeq" id="WP_108673811.1">
    <property type="nucleotide sequence ID" value="NZ_CP025628.1"/>
</dbReference>